<dbReference type="Pfam" id="PF02021">
    <property type="entry name" value="UPF0102"/>
    <property type="match status" value="1"/>
</dbReference>
<protein>
    <recommendedName>
        <fullName evidence="2">UPF0102 protein EBB54_08550</fullName>
    </recommendedName>
</protein>
<dbReference type="PANTHER" id="PTHR34039">
    <property type="entry name" value="UPF0102 PROTEIN YRAN"/>
    <property type="match status" value="1"/>
</dbReference>
<dbReference type="Proteomes" id="UP000274920">
    <property type="component" value="Unassembled WGS sequence"/>
</dbReference>
<dbReference type="HAMAP" id="MF_00048">
    <property type="entry name" value="UPF0102"/>
    <property type="match status" value="1"/>
</dbReference>
<evidence type="ECO:0000313" key="4">
    <source>
        <dbReference type="Proteomes" id="UP000274920"/>
    </source>
</evidence>
<evidence type="ECO:0000256" key="1">
    <source>
        <dbReference type="ARBA" id="ARBA00006738"/>
    </source>
</evidence>
<organism evidence="3 4">
    <name type="scientific">Schaedlerella arabinosiphila</name>
    <dbReference type="NCBI Taxonomy" id="2044587"/>
    <lineage>
        <taxon>Bacteria</taxon>
        <taxon>Bacillati</taxon>
        <taxon>Bacillota</taxon>
        <taxon>Clostridia</taxon>
        <taxon>Lachnospirales</taxon>
        <taxon>Lachnospiraceae</taxon>
        <taxon>Schaedlerella</taxon>
    </lineage>
</organism>
<comment type="similarity">
    <text evidence="1 2">Belongs to the UPF0102 family.</text>
</comment>
<reference evidence="3" key="1">
    <citation type="submission" date="2018-10" db="EMBL/GenBank/DDBJ databases">
        <title>Schaedlerella arabinophila gen. nov. sp. nov., isolated from the mouse intestinal tract and comparative analysis with the genome of the closely related altered Schaedler flora strain ASF502.</title>
        <authorList>
            <person name="Miyake S."/>
            <person name="Soh M."/>
            <person name="Seedorf H."/>
        </authorList>
    </citation>
    <scope>NUCLEOTIDE SEQUENCE [LARGE SCALE GENOMIC DNA]</scope>
    <source>
        <strain evidence="3">DSM 106076</strain>
    </source>
</reference>
<dbReference type="InterPro" id="IPR011856">
    <property type="entry name" value="tRNA_endonuc-like_dom_sf"/>
</dbReference>
<name>A0A3R8JME8_9FIRM</name>
<dbReference type="SUPFAM" id="SSF52980">
    <property type="entry name" value="Restriction endonuclease-like"/>
    <property type="match status" value="1"/>
</dbReference>
<evidence type="ECO:0000256" key="2">
    <source>
        <dbReference type="HAMAP-Rule" id="MF_00048"/>
    </source>
</evidence>
<dbReference type="Gene3D" id="3.40.1350.10">
    <property type="match status" value="1"/>
</dbReference>
<sequence length="115" mass="13084">MNKRKTGAAYEQAAGYYLEQQGYVILQYNYRCRVGEIDLVAKDGDCLVFCEVKYRKTGGSGSPLEAVDFRKQQRIFRCAQYYMMEKRLGDIPCRFDVVGIEGARVTLIKNAFDGG</sequence>
<dbReference type="InterPro" id="IPR003509">
    <property type="entry name" value="UPF0102_YraN-like"/>
</dbReference>
<gene>
    <name evidence="3" type="ORF">EBB54_08550</name>
</gene>
<dbReference type="PANTHER" id="PTHR34039:SF1">
    <property type="entry name" value="UPF0102 PROTEIN YRAN"/>
    <property type="match status" value="1"/>
</dbReference>
<proteinExistence type="inferred from homology"/>
<dbReference type="InterPro" id="IPR011335">
    <property type="entry name" value="Restrct_endonuc-II-like"/>
</dbReference>
<dbReference type="CDD" id="cd20736">
    <property type="entry name" value="PoNe_Nuclease"/>
    <property type="match status" value="1"/>
</dbReference>
<dbReference type="AlphaFoldDB" id="A0A3R8JME8"/>
<dbReference type="EMBL" id="RHJS01000002">
    <property type="protein sequence ID" value="RRK31408.1"/>
    <property type="molecule type" value="Genomic_DNA"/>
</dbReference>
<dbReference type="NCBIfam" id="NF009150">
    <property type="entry name" value="PRK12497.1-3"/>
    <property type="match status" value="1"/>
</dbReference>
<dbReference type="GO" id="GO:0003676">
    <property type="term" value="F:nucleic acid binding"/>
    <property type="evidence" value="ECO:0007669"/>
    <property type="project" value="InterPro"/>
</dbReference>
<comment type="caution">
    <text evidence="3">The sequence shown here is derived from an EMBL/GenBank/DDBJ whole genome shotgun (WGS) entry which is preliminary data.</text>
</comment>
<evidence type="ECO:0000313" key="3">
    <source>
        <dbReference type="EMBL" id="RRK31408.1"/>
    </source>
</evidence>
<accession>A0A3R8JME8</accession>
<keyword evidence="4" id="KW-1185">Reference proteome</keyword>
<dbReference type="RefSeq" id="WP_125127087.1">
    <property type="nucleotide sequence ID" value="NZ_RHJS01000002.1"/>
</dbReference>
<dbReference type="NCBIfam" id="TIGR00252">
    <property type="entry name" value="YraN family protein"/>
    <property type="match status" value="1"/>
</dbReference>